<name>A0A517RFI1_9PLAN</name>
<sequence length="194" mass="21464" precursor="true">MKSLKTMTMLAAVLAIACSNSFAGETGKKSVPPVLKHKMKSLDGKEVDLSKYQDKVLLIVNTASKCGATPQYKDLQALHEKYKDQGLVVLGFPCNQFGAQEPGTAVQISEFCTKNYGVTFDMFSKVDVNGENATDLYKYLTSKKANPKTAGPVKWNFEKFLINRDGEIAARFRTRVNPQSEEVTKAVEAELKKK</sequence>
<dbReference type="PROSITE" id="PS00460">
    <property type="entry name" value="GLUTATHIONE_PEROXID_1"/>
    <property type="match status" value="1"/>
</dbReference>
<evidence type="ECO:0000313" key="8">
    <source>
        <dbReference type="EMBL" id="QDT42637.1"/>
    </source>
</evidence>
<protein>
    <recommendedName>
        <fullName evidence="5">Glutathione peroxidase</fullName>
    </recommendedName>
</protein>
<reference evidence="8 9" key="1">
    <citation type="submission" date="2019-02" db="EMBL/GenBank/DDBJ databases">
        <title>Deep-cultivation of Planctomycetes and their phenomic and genomic characterization uncovers novel biology.</title>
        <authorList>
            <person name="Wiegand S."/>
            <person name="Jogler M."/>
            <person name="Boedeker C."/>
            <person name="Pinto D."/>
            <person name="Vollmers J."/>
            <person name="Rivas-Marin E."/>
            <person name="Kohn T."/>
            <person name="Peeters S.H."/>
            <person name="Heuer A."/>
            <person name="Rast P."/>
            <person name="Oberbeckmann S."/>
            <person name="Bunk B."/>
            <person name="Jeske O."/>
            <person name="Meyerdierks A."/>
            <person name="Storesund J.E."/>
            <person name="Kallscheuer N."/>
            <person name="Luecker S."/>
            <person name="Lage O.M."/>
            <person name="Pohl T."/>
            <person name="Merkel B.J."/>
            <person name="Hornburger P."/>
            <person name="Mueller R.-W."/>
            <person name="Bruemmer F."/>
            <person name="Labrenz M."/>
            <person name="Spormann A.M."/>
            <person name="Op den Camp H."/>
            <person name="Overmann J."/>
            <person name="Amann R."/>
            <person name="Jetten M.S.M."/>
            <person name="Mascher T."/>
            <person name="Medema M.H."/>
            <person name="Devos D.P."/>
            <person name="Kaster A.-K."/>
            <person name="Ovreas L."/>
            <person name="Rohde M."/>
            <person name="Galperin M.Y."/>
            <person name="Jogler C."/>
        </authorList>
    </citation>
    <scope>NUCLEOTIDE SEQUENCE [LARGE SCALE GENOMIC DNA]</scope>
    <source>
        <strain evidence="8 9">Pan241w</strain>
    </source>
</reference>
<dbReference type="RefSeq" id="WP_145216210.1">
    <property type="nucleotide sequence ID" value="NZ_CP036269.1"/>
</dbReference>
<dbReference type="InterPro" id="IPR013766">
    <property type="entry name" value="Thioredoxin_domain"/>
</dbReference>
<dbReference type="PIRSF" id="PIRSF000303">
    <property type="entry name" value="Glutathion_perox"/>
    <property type="match status" value="1"/>
</dbReference>
<dbReference type="Proteomes" id="UP000317171">
    <property type="component" value="Chromosome"/>
</dbReference>
<comment type="similarity">
    <text evidence="1 5">Belongs to the glutathione peroxidase family.</text>
</comment>
<evidence type="ECO:0000259" key="7">
    <source>
        <dbReference type="PROSITE" id="PS51352"/>
    </source>
</evidence>
<accession>A0A517RFI1</accession>
<dbReference type="GO" id="GO:0034599">
    <property type="term" value="P:cellular response to oxidative stress"/>
    <property type="evidence" value="ECO:0007669"/>
    <property type="project" value="TreeGrafter"/>
</dbReference>
<dbReference type="FunFam" id="3.40.30.10:FF:000010">
    <property type="entry name" value="Glutathione peroxidase"/>
    <property type="match status" value="1"/>
</dbReference>
<keyword evidence="6" id="KW-0732">Signal</keyword>
<feature type="domain" description="Thioredoxin" evidence="7">
    <location>
        <begin position="28"/>
        <end position="192"/>
    </location>
</feature>
<keyword evidence="3 5" id="KW-0560">Oxidoreductase</keyword>
<dbReference type="EMBL" id="CP036269">
    <property type="protein sequence ID" value="QDT42637.1"/>
    <property type="molecule type" value="Genomic_DNA"/>
</dbReference>
<keyword evidence="9" id="KW-1185">Reference proteome</keyword>
<dbReference type="PROSITE" id="PS51257">
    <property type="entry name" value="PROKAR_LIPOPROTEIN"/>
    <property type="match status" value="1"/>
</dbReference>
<dbReference type="InterPro" id="IPR036249">
    <property type="entry name" value="Thioredoxin-like_sf"/>
</dbReference>
<dbReference type="PANTHER" id="PTHR11592:SF78">
    <property type="entry name" value="GLUTATHIONE PEROXIDASE"/>
    <property type="match status" value="1"/>
</dbReference>
<evidence type="ECO:0000256" key="1">
    <source>
        <dbReference type="ARBA" id="ARBA00006926"/>
    </source>
</evidence>
<dbReference type="Pfam" id="PF00255">
    <property type="entry name" value="GSHPx"/>
    <property type="match status" value="1"/>
</dbReference>
<dbReference type="AlphaFoldDB" id="A0A517RFI1"/>
<evidence type="ECO:0000256" key="6">
    <source>
        <dbReference type="SAM" id="SignalP"/>
    </source>
</evidence>
<dbReference type="Gene3D" id="3.40.30.10">
    <property type="entry name" value="Glutaredoxin"/>
    <property type="match status" value="1"/>
</dbReference>
<dbReference type="PROSITE" id="PS00763">
    <property type="entry name" value="GLUTATHIONE_PEROXID_2"/>
    <property type="match status" value="1"/>
</dbReference>
<gene>
    <name evidence="8" type="primary">gpx1</name>
    <name evidence="8" type="ORF">Pan241w_27240</name>
</gene>
<evidence type="ECO:0000256" key="5">
    <source>
        <dbReference type="RuleBase" id="RU000499"/>
    </source>
</evidence>
<dbReference type="PRINTS" id="PR01011">
    <property type="entry name" value="GLUTPROXDASE"/>
</dbReference>
<feature type="signal peptide" evidence="6">
    <location>
        <begin position="1"/>
        <end position="23"/>
    </location>
</feature>
<keyword evidence="2 5" id="KW-0575">Peroxidase</keyword>
<organism evidence="8 9">
    <name type="scientific">Gimesia alba</name>
    <dbReference type="NCBI Taxonomy" id="2527973"/>
    <lineage>
        <taxon>Bacteria</taxon>
        <taxon>Pseudomonadati</taxon>
        <taxon>Planctomycetota</taxon>
        <taxon>Planctomycetia</taxon>
        <taxon>Planctomycetales</taxon>
        <taxon>Planctomycetaceae</taxon>
        <taxon>Gimesia</taxon>
    </lineage>
</organism>
<dbReference type="PANTHER" id="PTHR11592">
    <property type="entry name" value="GLUTATHIONE PEROXIDASE"/>
    <property type="match status" value="1"/>
</dbReference>
<dbReference type="PROSITE" id="PS51355">
    <property type="entry name" value="GLUTATHIONE_PEROXID_3"/>
    <property type="match status" value="1"/>
</dbReference>
<dbReference type="InterPro" id="IPR029760">
    <property type="entry name" value="GPX_CS"/>
</dbReference>
<dbReference type="InterPro" id="IPR000889">
    <property type="entry name" value="Glutathione_peroxidase"/>
</dbReference>
<dbReference type="KEGG" id="gaz:Pan241w_27240"/>
<evidence type="ECO:0000256" key="3">
    <source>
        <dbReference type="ARBA" id="ARBA00023002"/>
    </source>
</evidence>
<dbReference type="CDD" id="cd00340">
    <property type="entry name" value="GSH_Peroxidase"/>
    <property type="match status" value="1"/>
</dbReference>
<dbReference type="PROSITE" id="PS51352">
    <property type="entry name" value="THIOREDOXIN_2"/>
    <property type="match status" value="1"/>
</dbReference>
<evidence type="ECO:0000256" key="4">
    <source>
        <dbReference type="PIRSR" id="PIRSR000303-1"/>
    </source>
</evidence>
<evidence type="ECO:0000256" key="2">
    <source>
        <dbReference type="ARBA" id="ARBA00022559"/>
    </source>
</evidence>
<dbReference type="GO" id="GO:0004601">
    <property type="term" value="F:peroxidase activity"/>
    <property type="evidence" value="ECO:0007669"/>
    <property type="project" value="UniProtKB-KW"/>
</dbReference>
<dbReference type="InterPro" id="IPR029759">
    <property type="entry name" value="GPX_AS"/>
</dbReference>
<dbReference type="SUPFAM" id="SSF52833">
    <property type="entry name" value="Thioredoxin-like"/>
    <property type="match status" value="1"/>
</dbReference>
<feature type="active site" evidence="4">
    <location>
        <position position="66"/>
    </location>
</feature>
<dbReference type="OrthoDB" id="9789406at2"/>
<proteinExistence type="inferred from homology"/>
<evidence type="ECO:0000313" key="9">
    <source>
        <dbReference type="Proteomes" id="UP000317171"/>
    </source>
</evidence>
<feature type="chain" id="PRO_5021786954" description="Glutathione peroxidase" evidence="6">
    <location>
        <begin position="24"/>
        <end position="194"/>
    </location>
</feature>